<dbReference type="PROSITE" id="PS51257">
    <property type="entry name" value="PROKAR_LIPOPROTEIN"/>
    <property type="match status" value="1"/>
</dbReference>
<protein>
    <submittedName>
        <fullName evidence="2">Uncharacterized protein</fullName>
    </submittedName>
</protein>
<dbReference type="RefSeq" id="WP_066087604.1">
    <property type="nucleotide sequence ID" value="NZ_LRVM01000005.1"/>
</dbReference>
<accession>A0A136WDZ2</accession>
<dbReference type="Proteomes" id="UP000070539">
    <property type="component" value="Unassembled WGS sequence"/>
</dbReference>
<evidence type="ECO:0000313" key="3">
    <source>
        <dbReference type="Proteomes" id="UP000070539"/>
    </source>
</evidence>
<evidence type="ECO:0000313" key="2">
    <source>
        <dbReference type="EMBL" id="KXL52737.1"/>
    </source>
</evidence>
<feature type="signal peptide" evidence="1">
    <location>
        <begin position="1"/>
        <end position="22"/>
    </location>
</feature>
<dbReference type="OrthoDB" id="1652381at2"/>
<keyword evidence="3" id="KW-1185">Reference proteome</keyword>
<gene>
    <name evidence="2" type="ORF">CLNEO_17590</name>
</gene>
<comment type="caution">
    <text evidence="2">The sequence shown here is derived from an EMBL/GenBank/DDBJ whole genome shotgun (WGS) entry which is preliminary data.</text>
</comment>
<dbReference type="STRING" id="36847.CLNEO_17590"/>
<organism evidence="2 3">
    <name type="scientific">Anaerotignum neopropionicum</name>
    <dbReference type="NCBI Taxonomy" id="36847"/>
    <lineage>
        <taxon>Bacteria</taxon>
        <taxon>Bacillati</taxon>
        <taxon>Bacillota</taxon>
        <taxon>Clostridia</taxon>
        <taxon>Lachnospirales</taxon>
        <taxon>Anaerotignaceae</taxon>
        <taxon>Anaerotignum</taxon>
    </lineage>
</organism>
<evidence type="ECO:0000256" key="1">
    <source>
        <dbReference type="SAM" id="SignalP"/>
    </source>
</evidence>
<proteinExistence type="predicted"/>
<feature type="chain" id="PRO_5038729057" evidence="1">
    <location>
        <begin position="23"/>
        <end position="146"/>
    </location>
</feature>
<name>A0A136WDZ2_9FIRM</name>
<reference evidence="2 3" key="1">
    <citation type="submission" date="2016-01" db="EMBL/GenBank/DDBJ databases">
        <title>Genome sequence of Clostridium neopropionicum X4, DSM-3847.</title>
        <authorList>
            <person name="Poehlein A."/>
            <person name="Beck M.H."/>
            <person name="Bengelsdorf F.R."/>
            <person name="Daniel R."/>
            <person name="Duerre P."/>
        </authorList>
    </citation>
    <scope>NUCLEOTIDE SEQUENCE [LARGE SCALE GENOMIC DNA]</scope>
    <source>
        <strain evidence="2 3">DSM-3847</strain>
    </source>
</reference>
<dbReference type="AlphaFoldDB" id="A0A136WDZ2"/>
<keyword evidence="1" id="KW-0732">Signal</keyword>
<sequence length="146" mass="16264">MFQKKILLCHLLLLMACSGCGAKEVEAENPFKIDTSDYKLLRQSTEDYNSIEVYQLDGEIVVNARSEAAFFDGAQFTATTENELSADNVEITWTTIGGGTEKTEHNARIIAEIIIQEDETVILDEKVNFMKKGFDAVGDAMKNSMK</sequence>
<dbReference type="EMBL" id="LRVM01000005">
    <property type="protein sequence ID" value="KXL52737.1"/>
    <property type="molecule type" value="Genomic_DNA"/>
</dbReference>